<evidence type="ECO:0000256" key="1">
    <source>
        <dbReference type="ARBA" id="ARBA00004141"/>
    </source>
</evidence>
<protein>
    <recommendedName>
        <fullName evidence="8">SSD domain-containing protein</fullName>
    </recommendedName>
</protein>
<evidence type="ECO:0000256" key="2">
    <source>
        <dbReference type="ARBA" id="ARBA00005585"/>
    </source>
</evidence>
<accession>A0AA36DHT6</accession>
<dbReference type="PROSITE" id="PS50156">
    <property type="entry name" value="SSD"/>
    <property type="match status" value="1"/>
</dbReference>
<dbReference type="GO" id="GO:0018996">
    <property type="term" value="P:molting cycle, collagen and cuticulin-based cuticle"/>
    <property type="evidence" value="ECO:0007669"/>
    <property type="project" value="TreeGrafter"/>
</dbReference>
<keyword evidence="3 7" id="KW-0812">Transmembrane</keyword>
<dbReference type="PANTHER" id="PTHR10796">
    <property type="entry name" value="PATCHED-RELATED"/>
    <property type="match status" value="1"/>
</dbReference>
<evidence type="ECO:0000256" key="5">
    <source>
        <dbReference type="ARBA" id="ARBA00023136"/>
    </source>
</evidence>
<dbReference type="AlphaFoldDB" id="A0AA36DHT6"/>
<feature type="transmembrane region" description="Helical" evidence="7">
    <location>
        <begin position="352"/>
        <end position="375"/>
    </location>
</feature>
<name>A0AA36DHT6_9BILA</name>
<dbReference type="InterPro" id="IPR003392">
    <property type="entry name" value="PTHD_SSD"/>
</dbReference>
<dbReference type="InterPro" id="IPR000731">
    <property type="entry name" value="SSD"/>
</dbReference>
<dbReference type="SUPFAM" id="SSF82866">
    <property type="entry name" value="Multidrug efflux transporter AcrB transmembrane domain"/>
    <property type="match status" value="1"/>
</dbReference>
<organism evidence="9 10">
    <name type="scientific">Mesorhabditis spiculigera</name>
    <dbReference type="NCBI Taxonomy" id="96644"/>
    <lineage>
        <taxon>Eukaryota</taxon>
        <taxon>Metazoa</taxon>
        <taxon>Ecdysozoa</taxon>
        <taxon>Nematoda</taxon>
        <taxon>Chromadorea</taxon>
        <taxon>Rhabditida</taxon>
        <taxon>Rhabditina</taxon>
        <taxon>Rhabditomorpha</taxon>
        <taxon>Rhabditoidea</taxon>
        <taxon>Rhabditidae</taxon>
        <taxon>Mesorhabditinae</taxon>
        <taxon>Mesorhabditis</taxon>
    </lineage>
</organism>
<dbReference type="InterPro" id="IPR051697">
    <property type="entry name" value="Patched_domain-protein"/>
</dbReference>
<evidence type="ECO:0000259" key="8">
    <source>
        <dbReference type="PROSITE" id="PS50156"/>
    </source>
</evidence>
<keyword evidence="5 7" id="KW-0472">Membrane</keyword>
<feature type="transmembrane region" description="Helical" evidence="7">
    <location>
        <begin position="280"/>
        <end position="303"/>
    </location>
</feature>
<keyword evidence="10" id="KW-1185">Reference proteome</keyword>
<evidence type="ECO:0000256" key="3">
    <source>
        <dbReference type="ARBA" id="ARBA00022692"/>
    </source>
</evidence>
<dbReference type="GO" id="GO:0006897">
    <property type="term" value="P:endocytosis"/>
    <property type="evidence" value="ECO:0007669"/>
    <property type="project" value="TreeGrafter"/>
</dbReference>
<feature type="domain" description="SSD" evidence="8">
    <location>
        <begin position="252"/>
        <end position="410"/>
    </location>
</feature>
<proteinExistence type="inferred from homology"/>
<dbReference type="GO" id="GO:0005886">
    <property type="term" value="C:plasma membrane"/>
    <property type="evidence" value="ECO:0007669"/>
    <property type="project" value="TreeGrafter"/>
</dbReference>
<dbReference type="Pfam" id="PF02460">
    <property type="entry name" value="Patched"/>
    <property type="match status" value="1"/>
</dbReference>
<comment type="subcellular location">
    <subcellularLocation>
        <location evidence="1">Membrane</location>
        <topology evidence="1">Multi-pass membrane protein</topology>
    </subcellularLocation>
</comment>
<dbReference type="Proteomes" id="UP001177023">
    <property type="component" value="Unassembled WGS sequence"/>
</dbReference>
<comment type="caution">
    <text evidence="9">The sequence shown here is derived from an EMBL/GenBank/DDBJ whole genome shotgun (WGS) entry which is preliminary data.</text>
</comment>
<keyword evidence="4 7" id="KW-1133">Transmembrane helix</keyword>
<reference evidence="9" key="1">
    <citation type="submission" date="2023-06" db="EMBL/GenBank/DDBJ databases">
        <authorList>
            <person name="Delattre M."/>
        </authorList>
    </citation>
    <scope>NUCLEOTIDE SEQUENCE</scope>
    <source>
        <strain evidence="9">AF72</strain>
    </source>
</reference>
<evidence type="ECO:0000313" key="10">
    <source>
        <dbReference type="Proteomes" id="UP001177023"/>
    </source>
</evidence>
<dbReference type="Gene3D" id="1.20.1640.10">
    <property type="entry name" value="Multidrug efflux transporter AcrB transmembrane domain"/>
    <property type="match status" value="1"/>
</dbReference>
<feature type="transmembrane region" description="Helical" evidence="7">
    <location>
        <begin position="245"/>
        <end position="268"/>
    </location>
</feature>
<feature type="transmembrane region" description="Helical" evidence="7">
    <location>
        <begin position="387"/>
        <end position="412"/>
    </location>
</feature>
<comment type="similarity">
    <text evidence="2">Belongs to the patched family.</text>
</comment>
<sequence length="553" mass="62604">MALMGKQKLEDGRQGGDRPLLSLLTLLLVLLPLHSYYALYPLEIESDVRRGFAQRDGRSAKEFRAFAEFYKLPFEGLEIWVVLASPKKSLGKETIPVGQPLLDEILRLDAFVQNFTAPFRSGVTTFHDTSSGEDLNALLRYLAQIYPLTAIMPDVQIQHPVTKVFGHNLQTSSHFFMVNRGLPENSTLQTAQHVALWYMNKAENYEETKRLEAIELGLFQYFLKDDFSDLFSVEMFGDQVANAEMLRGTIVSVGLFMLGGALMVLFMLFMFRHLTWSSRIWMTVGAMLSPLLATLSTFSLLGWLGVRTNSIMCITPFLVLGIGVDDAFLLLHQWRRVRAEGVLRKDDALKRVFLHVGPSMAVTSLTNTLAFGIGIMNPAPQMSSFCLGTALAVLLDFIYEFAVFAPIMVMCYEERPGGNEKQEPSKWLPSWEGLVNLLFTTSGKCAVIAMAVLMYLIAGHGLRGMHPTFEPAKTFPGDSELVHALRSFEYLQTEYWPVNFVTKRVPGTWEEVAEWEKMVSSLENRDHCYGRSRTTNFLRQFYEGSFTTWELTF</sequence>
<dbReference type="GO" id="GO:0030659">
    <property type="term" value="C:cytoplasmic vesicle membrane"/>
    <property type="evidence" value="ECO:0007669"/>
    <property type="project" value="TreeGrafter"/>
</dbReference>
<evidence type="ECO:0000313" key="9">
    <source>
        <dbReference type="EMBL" id="CAJ0586992.1"/>
    </source>
</evidence>
<evidence type="ECO:0000256" key="4">
    <source>
        <dbReference type="ARBA" id="ARBA00022989"/>
    </source>
</evidence>
<feature type="transmembrane region" description="Helical" evidence="7">
    <location>
        <begin position="433"/>
        <end position="458"/>
    </location>
</feature>
<dbReference type="EMBL" id="CATQJA010002709">
    <property type="protein sequence ID" value="CAJ0586992.1"/>
    <property type="molecule type" value="Genomic_DNA"/>
</dbReference>
<dbReference type="PANTHER" id="PTHR10796:SF94">
    <property type="entry name" value="SSD DOMAIN-CONTAINING PROTEIN"/>
    <property type="match status" value="1"/>
</dbReference>
<gene>
    <name evidence="9" type="ORF">MSPICULIGERA_LOCUS24972</name>
</gene>
<evidence type="ECO:0000256" key="6">
    <source>
        <dbReference type="ARBA" id="ARBA00023180"/>
    </source>
</evidence>
<feature type="transmembrane region" description="Helical" evidence="7">
    <location>
        <begin position="309"/>
        <end position="331"/>
    </location>
</feature>
<evidence type="ECO:0000256" key="7">
    <source>
        <dbReference type="SAM" id="Phobius"/>
    </source>
</evidence>
<feature type="non-terminal residue" evidence="9">
    <location>
        <position position="1"/>
    </location>
</feature>
<keyword evidence="6" id="KW-0325">Glycoprotein</keyword>